<reference evidence="2" key="1">
    <citation type="journal article" date="2022" name="Int. J. Mol. Sci.">
        <title>Draft Genome of Tanacetum Coccineum: Genomic Comparison of Closely Related Tanacetum-Family Plants.</title>
        <authorList>
            <person name="Yamashiro T."/>
            <person name="Shiraishi A."/>
            <person name="Nakayama K."/>
            <person name="Satake H."/>
        </authorList>
    </citation>
    <scope>NUCLEOTIDE SEQUENCE</scope>
</reference>
<protein>
    <submittedName>
        <fullName evidence="2">Uncharacterized protein</fullName>
    </submittedName>
</protein>
<dbReference type="Proteomes" id="UP001151760">
    <property type="component" value="Unassembled WGS sequence"/>
</dbReference>
<feature type="coiled-coil region" evidence="1">
    <location>
        <begin position="29"/>
        <end position="56"/>
    </location>
</feature>
<gene>
    <name evidence="2" type="ORF">Tco_1122480</name>
</gene>
<evidence type="ECO:0000313" key="3">
    <source>
        <dbReference type="Proteomes" id="UP001151760"/>
    </source>
</evidence>
<keyword evidence="3" id="KW-1185">Reference proteome</keyword>
<comment type="caution">
    <text evidence="2">The sequence shown here is derived from an EMBL/GenBank/DDBJ whole genome shotgun (WGS) entry which is preliminary data.</text>
</comment>
<organism evidence="2 3">
    <name type="scientific">Tanacetum coccineum</name>
    <dbReference type="NCBI Taxonomy" id="301880"/>
    <lineage>
        <taxon>Eukaryota</taxon>
        <taxon>Viridiplantae</taxon>
        <taxon>Streptophyta</taxon>
        <taxon>Embryophyta</taxon>
        <taxon>Tracheophyta</taxon>
        <taxon>Spermatophyta</taxon>
        <taxon>Magnoliopsida</taxon>
        <taxon>eudicotyledons</taxon>
        <taxon>Gunneridae</taxon>
        <taxon>Pentapetalae</taxon>
        <taxon>asterids</taxon>
        <taxon>campanulids</taxon>
        <taxon>Asterales</taxon>
        <taxon>Asteraceae</taxon>
        <taxon>Asteroideae</taxon>
        <taxon>Anthemideae</taxon>
        <taxon>Anthemidinae</taxon>
        <taxon>Tanacetum</taxon>
    </lineage>
</organism>
<proteinExistence type="predicted"/>
<sequence>MPASKEVRQDPGAPVLIPFEINGKLYHLINEEIQAHVKLEERKEKATQEAKLLVLKLKKEKEFKKKRIDLYKWTTTSRHKPKTIIDILIHPNIKHIVIINKGNDQRNFDVHNPFRFGGFGITEWDELNEIIPKKNNKVFGELMTSLGKKYKRLKVILEEIGINRSLPALEQFVNNKVIEYPEHGIFFIDVFGDHAFQRISDIHKVDVDTLLSYLVMATNINTLENQRFCAVIRSMIDSHLDKEKLKSKRVKLEAIGYSLN</sequence>
<dbReference type="EMBL" id="BQNB010021402">
    <property type="protein sequence ID" value="GJU06050.1"/>
    <property type="molecule type" value="Genomic_DNA"/>
</dbReference>
<accession>A0ABQ5J2A4</accession>
<evidence type="ECO:0000313" key="2">
    <source>
        <dbReference type="EMBL" id="GJU06050.1"/>
    </source>
</evidence>
<evidence type="ECO:0000256" key="1">
    <source>
        <dbReference type="SAM" id="Coils"/>
    </source>
</evidence>
<name>A0ABQ5J2A4_9ASTR</name>
<keyword evidence="1" id="KW-0175">Coiled coil</keyword>
<reference evidence="2" key="2">
    <citation type="submission" date="2022-01" db="EMBL/GenBank/DDBJ databases">
        <authorList>
            <person name="Yamashiro T."/>
            <person name="Shiraishi A."/>
            <person name="Satake H."/>
            <person name="Nakayama K."/>
        </authorList>
    </citation>
    <scope>NUCLEOTIDE SEQUENCE</scope>
</reference>